<feature type="transmembrane region" description="Helical" evidence="4">
    <location>
        <begin position="169"/>
        <end position="189"/>
    </location>
</feature>
<feature type="transmembrane region" description="Helical" evidence="4">
    <location>
        <begin position="368"/>
        <end position="389"/>
    </location>
</feature>
<keyword evidence="3 4" id="KW-0472">Membrane</keyword>
<feature type="transmembrane region" description="Helical" evidence="4">
    <location>
        <begin position="105"/>
        <end position="126"/>
    </location>
</feature>
<feature type="transmembrane region" description="Helical" evidence="4">
    <location>
        <begin position="304"/>
        <end position="327"/>
    </location>
</feature>
<evidence type="ECO:0000256" key="4">
    <source>
        <dbReference type="SAM" id="Phobius"/>
    </source>
</evidence>
<feature type="transmembrane region" description="Helical" evidence="4">
    <location>
        <begin position="138"/>
        <end position="157"/>
    </location>
</feature>
<evidence type="ECO:0000313" key="7">
    <source>
        <dbReference type="Proteomes" id="UP000232587"/>
    </source>
</evidence>
<proteinExistence type="predicted"/>
<feature type="transmembrane region" description="Helical" evidence="4">
    <location>
        <begin position="339"/>
        <end position="362"/>
    </location>
</feature>
<dbReference type="RefSeq" id="WP_100867396.1">
    <property type="nucleotide sequence ID" value="NZ_PHUF01000004.1"/>
</dbReference>
<dbReference type="Proteomes" id="UP000232587">
    <property type="component" value="Unassembled WGS sequence"/>
</dbReference>
<dbReference type="EMBL" id="PHUF01000004">
    <property type="protein sequence ID" value="PKB14574.1"/>
    <property type="molecule type" value="Genomic_DNA"/>
</dbReference>
<dbReference type="InterPro" id="IPR011701">
    <property type="entry name" value="MFS"/>
</dbReference>
<organism evidence="6 7">
    <name type="scientific">Novosphingobium kunmingense</name>
    <dbReference type="NCBI Taxonomy" id="1211806"/>
    <lineage>
        <taxon>Bacteria</taxon>
        <taxon>Pseudomonadati</taxon>
        <taxon>Pseudomonadota</taxon>
        <taxon>Alphaproteobacteria</taxon>
        <taxon>Sphingomonadales</taxon>
        <taxon>Sphingomonadaceae</taxon>
        <taxon>Novosphingobium</taxon>
    </lineage>
</organism>
<keyword evidence="2 4" id="KW-1133">Transmembrane helix</keyword>
<gene>
    <name evidence="6" type="ORF">B0I00_2171</name>
</gene>
<feature type="transmembrane region" description="Helical" evidence="4">
    <location>
        <begin position="12"/>
        <end position="36"/>
    </location>
</feature>
<feature type="transmembrane region" description="Helical" evidence="4">
    <location>
        <begin position="80"/>
        <end position="99"/>
    </location>
</feature>
<accession>A0A2N0H6K2</accession>
<feature type="transmembrane region" description="Helical" evidence="4">
    <location>
        <begin position="277"/>
        <end position="298"/>
    </location>
</feature>
<keyword evidence="1 4" id="KW-0812">Transmembrane</keyword>
<feature type="domain" description="Major facilitator superfamily (MFS) profile" evidence="5">
    <location>
        <begin position="15"/>
        <end position="394"/>
    </location>
</feature>
<evidence type="ECO:0000259" key="5">
    <source>
        <dbReference type="PROSITE" id="PS50850"/>
    </source>
</evidence>
<name>A0A2N0H6K2_9SPHN</name>
<dbReference type="GO" id="GO:0022857">
    <property type="term" value="F:transmembrane transporter activity"/>
    <property type="evidence" value="ECO:0007669"/>
    <property type="project" value="InterPro"/>
</dbReference>
<evidence type="ECO:0000313" key="6">
    <source>
        <dbReference type="EMBL" id="PKB14574.1"/>
    </source>
</evidence>
<reference evidence="6 7" key="1">
    <citation type="submission" date="2017-11" db="EMBL/GenBank/DDBJ databases">
        <title>Genomic Encyclopedia of Type Strains, Phase III (KMG-III): the genomes of soil and plant-associated and newly described type strains.</title>
        <authorList>
            <person name="Whitman W."/>
        </authorList>
    </citation>
    <scope>NUCLEOTIDE SEQUENCE [LARGE SCALE GENOMIC DNA]</scope>
    <source>
        <strain evidence="6 7">CGMCC 1.12274</strain>
    </source>
</reference>
<dbReference type="OrthoDB" id="7493210at2"/>
<dbReference type="InterPro" id="IPR036259">
    <property type="entry name" value="MFS_trans_sf"/>
</dbReference>
<evidence type="ECO:0000256" key="2">
    <source>
        <dbReference type="ARBA" id="ARBA00022989"/>
    </source>
</evidence>
<keyword evidence="7" id="KW-1185">Reference proteome</keyword>
<feature type="transmembrane region" description="Helical" evidence="4">
    <location>
        <begin position="217"/>
        <end position="240"/>
    </location>
</feature>
<dbReference type="Pfam" id="PF07690">
    <property type="entry name" value="MFS_1"/>
    <property type="match status" value="1"/>
</dbReference>
<dbReference type="PANTHER" id="PTHR11360">
    <property type="entry name" value="MONOCARBOXYLATE TRANSPORTER"/>
    <property type="match status" value="1"/>
</dbReference>
<dbReference type="Gene3D" id="1.20.1250.20">
    <property type="entry name" value="MFS general substrate transporter like domains"/>
    <property type="match status" value="2"/>
</dbReference>
<dbReference type="InterPro" id="IPR050327">
    <property type="entry name" value="Proton-linked_MCT"/>
</dbReference>
<dbReference type="SUPFAM" id="SSF103473">
    <property type="entry name" value="MFS general substrate transporter"/>
    <property type="match status" value="1"/>
</dbReference>
<dbReference type="AlphaFoldDB" id="A0A2N0H6K2"/>
<protein>
    <submittedName>
        <fullName evidence="6">Cyanate permease</fullName>
    </submittedName>
</protein>
<evidence type="ECO:0000256" key="3">
    <source>
        <dbReference type="ARBA" id="ARBA00023136"/>
    </source>
</evidence>
<sequence>MTDAVQKDRSGWFVVLGLLLVMAVCHGIITSALPTLDKALLAELGISRADLKLRESIFLLASGCSGLAIGFLTQYLQPRTIVLSGLALLSATLAAYGKATTIGQIYGLYVLLGMCYASSHVVIVVLMVRHCLAARQALAIAVALSGTSLGSAIFPNLTVAVLQEFDWRFVLLMLAILPIAILPVAAALLPRRMVVAAQAGITDAAGTLKSRPSISAVVLLLAAIFGIFFSSTAILLNLFLHLQDIGLSQAAAAGGLSAVFFVGLVGKVLVGAAAERWGVYPVWTSQQLILLCGAGLLAAAQPRLAIPGLLLLGLGWAGCYVLTQVVIAEVFGGANLGKVAGGFIVFEAISSGSGVWTAAALFDAYGSYRFAFELCCALLTMAIVATWLFRRQSAGLASLAQSA</sequence>
<feature type="transmembrane region" description="Helical" evidence="4">
    <location>
        <begin position="56"/>
        <end position="73"/>
    </location>
</feature>
<feature type="transmembrane region" description="Helical" evidence="4">
    <location>
        <begin position="246"/>
        <end position="265"/>
    </location>
</feature>
<dbReference type="PROSITE" id="PS50850">
    <property type="entry name" value="MFS"/>
    <property type="match status" value="1"/>
</dbReference>
<comment type="caution">
    <text evidence="6">The sequence shown here is derived from an EMBL/GenBank/DDBJ whole genome shotgun (WGS) entry which is preliminary data.</text>
</comment>
<dbReference type="PANTHER" id="PTHR11360:SF290">
    <property type="entry name" value="MONOCARBOXYLATE MFS PERMEASE"/>
    <property type="match status" value="1"/>
</dbReference>
<evidence type="ECO:0000256" key="1">
    <source>
        <dbReference type="ARBA" id="ARBA00022692"/>
    </source>
</evidence>
<dbReference type="InterPro" id="IPR020846">
    <property type="entry name" value="MFS_dom"/>
</dbReference>